<protein>
    <recommendedName>
        <fullName evidence="4">SHSP domain-containing protein</fullName>
    </recommendedName>
</protein>
<feature type="compositionally biased region" description="Basic and acidic residues" evidence="3">
    <location>
        <begin position="245"/>
        <end position="260"/>
    </location>
</feature>
<reference evidence="5 6" key="1">
    <citation type="journal article" date="2024" name="Genome Biol. Evol.">
        <title>Chromosome-level genome assembly of the viviparous eelpout Zoarces viviparus.</title>
        <authorList>
            <person name="Fuhrmann N."/>
            <person name="Brasseur M.V."/>
            <person name="Bakowski C.E."/>
            <person name="Podsiadlowski L."/>
            <person name="Prost S."/>
            <person name="Krehenwinkel H."/>
            <person name="Mayer C."/>
        </authorList>
    </citation>
    <scope>NUCLEOTIDE SEQUENCE [LARGE SCALE GENOMIC DNA]</scope>
    <source>
        <strain evidence="5">NO-MEL_2022_Ind0_liver</strain>
    </source>
</reference>
<dbReference type="Pfam" id="PF00011">
    <property type="entry name" value="HSP20"/>
    <property type="match status" value="1"/>
</dbReference>
<dbReference type="PROSITE" id="PS01031">
    <property type="entry name" value="SHSP"/>
    <property type="match status" value="1"/>
</dbReference>
<name>A0AAW1EIV7_ZOAVI</name>
<evidence type="ECO:0000256" key="2">
    <source>
        <dbReference type="RuleBase" id="RU003616"/>
    </source>
</evidence>
<feature type="region of interest" description="Disordered" evidence="3">
    <location>
        <begin position="195"/>
        <end position="356"/>
    </location>
</feature>
<evidence type="ECO:0000256" key="3">
    <source>
        <dbReference type="SAM" id="MobiDB-lite"/>
    </source>
</evidence>
<comment type="similarity">
    <text evidence="1 2">Belongs to the small heat shock protein (HSP20) family.</text>
</comment>
<evidence type="ECO:0000313" key="5">
    <source>
        <dbReference type="EMBL" id="KAK9522188.1"/>
    </source>
</evidence>
<dbReference type="SUPFAM" id="SSF49764">
    <property type="entry name" value="HSP20-like chaperones"/>
    <property type="match status" value="1"/>
</dbReference>
<dbReference type="GO" id="GO:0005737">
    <property type="term" value="C:cytoplasm"/>
    <property type="evidence" value="ECO:0007669"/>
    <property type="project" value="TreeGrafter"/>
</dbReference>
<dbReference type="Gene3D" id="2.60.40.790">
    <property type="match status" value="1"/>
</dbReference>
<dbReference type="PANTHER" id="PTHR45640:SF7">
    <property type="entry name" value="HEAT SHOCK PROTEIN BETA-1"/>
    <property type="match status" value="1"/>
</dbReference>
<dbReference type="GO" id="GO:0043066">
    <property type="term" value="P:negative regulation of apoptotic process"/>
    <property type="evidence" value="ECO:0007669"/>
    <property type="project" value="TreeGrafter"/>
</dbReference>
<evidence type="ECO:0000313" key="6">
    <source>
        <dbReference type="Proteomes" id="UP001488805"/>
    </source>
</evidence>
<organism evidence="5 6">
    <name type="scientific">Zoarces viviparus</name>
    <name type="common">Viviparous eelpout</name>
    <name type="synonym">Blennius viviparus</name>
    <dbReference type="NCBI Taxonomy" id="48416"/>
    <lineage>
        <taxon>Eukaryota</taxon>
        <taxon>Metazoa</taxon>
        <taxon>Chordata</taxon>
        <taxon>Craniata</taxon>
        <taxon>Vertebrata</taxon>
        <taxon>Euteleostomi</taxon>
        <taxon>Actinopterygii</taxon>
        <taxon>Neopterygii</taxon>
        <taxon>Teleostei</taxon>
        <taxon>Neoteleostei</taxon>
        <taxon>Acanthomorphata</taxon>
        <taxon>Eupercaria</taxon>
        <taxon>Perciformes</taxon>
        <taxon>Cottioidei</taxon>
        <taxon>Zoarcales</taxon>
        <taxon>Zoarcidae</taxon>
        <taxon>Zoarcinae</taxon>
        <taxon>Zoarces</taxon>
    </lineage>
</organism>
<dbReference type="InterPro" id="IPR002068">
    <property type="entry name" value="A-crystallin/Hsp20_dom"/>
</dbReference>
<accession>A0AAW1EIV7</accession>
<feature type="compositionally biased region" description="Basic and acidic residues" evidence="3">
    <location>
        <begin position="282"/>
        <end position="303"/>
    </location>
</feature>
<feature type="domain" description="SHSP" evidence="4">
    <location>
        <begin position="78"/>
        <end position="186"/>
    </location>
</feature>
<keyword evidence="6" id="KW-1185">Reference proteome</keyword>
<dbReference type="PANTHER" id="PTHR45640">
    <property type="entry name" value="HEAT SHOCK PROTEIN HSP-12.2-RELATED"/>
    <property type="match status" value="1"/>
</dbReference>
<dbReference type="AlphaFoldDB" id="A0AAW1EIV7"/>
<dbReference type="GO" id="GO:0042026">
    <property type="term" value="P:protein refolding"/>
    <property type="evidence" value="ECO:0007669"/>
    <property type="project" value="TreeGrafter"/>
</dbReference>
<dbReference type="GO" id="GO:0009408">
    <property type="term" value="P:response to heat"/>
    <property type="evidence" value="ECO:0007669"/>
    <property type="project" value="TreeGrafter"/>
</dbReference>
<feature type="compositionally biased region" description="Low complexity" evidence="3">
    <location>
        <begin position="332"/>
        <end position="345"/>
    </location>
</feature>
<dbReference type="Proteomes" id="UP001488805">
    <property type="component" value="Unassembled WGS sequence"/>
</dbReference>
<dbReference type="PRINTS" id="PR00299">
    <property type="entry name" value="ACRYSTALLIN"/>
</dbReference>
<dbReference type="InterPro" id="IPR001436">
    <property type="entry name" value="Alpha-crystallin/sHSP_animal"/>
</dbReference>
<comment type="caution">
    <text evidence="5">The sequence shown here is derived from an EMBL/GenBank/DDBJ whole genome shotgun (WGS) entry which is preliminary data.</text>
</comment>
<dbReference type="GO" id="GO:0051082">
    <property type="term" value="F:unfolded protein binding"/>
    <property type="evidence" value="ECO:0007669"/>
    <property type="project" value="TreeGrafter"/>
</dbReference>
<gene>
    <name evidence="5" type="ORF">VZT92_018667</name>
</gene>
<evidence type="ECO:0000256" key="1">
    <source>
        <dbReference type="PROSITE-ProRule" id="PRU00285"/>
    </source>
</evidence>
<proteinExistence type="inferred from homology"/>
<sequence length="356" mass="38753">MSELDKTESSSGADGGGVPWFPLRTWWQYSRLSNQGVGMPPVLEPGDPRWTDVDRLQRSLAGCFWPGYVPAPLLVPHISGPADHAGQQMNKGQYKWRVGLEVAHFSPSEISLSVRDGFLQVAGRHEERPDEHGFIARCFTRKYRLPAGIDVTKIVSTLSVDGILTVEAPVPKSSVPPAIIMPIKVELEVTGEKQETYEAPDTELDNCRAPEAQCFPSGEDDGEESQREVQGDQARPGSATAGPQQHDEGREQEEEAHQEPAGESSPSAPVDGEDIVSLQDSQKSREYQEIHTDASEQAEHKAPAVDGEIQVMAGSGEEGAEEISHPEEPELGESPQSEEGPSQEPEAADVKQEHAE</sequence>
<evidence type="ECO:0000259" key="4">
    <source>
        <dbReference type="PROSITE" id="PS01031"/>
    </source>
</evidence>
<dbReference type="GO" id="GO:0005634">
    <property type="term" value="C:nucleus"/>
    <property type="evidence" value="ECO:0007669"/>
    <property type="project" value="TreeGrafter"/>
</dbReference>
<dbReference type="InterPro" id="IPR008978">
    <property type="entry name" value="HSP20-like_chaperone"/>
</dbReference>
<dbReference type="EMBL" id="JBCEZU010000221">
    <property type="protein sequence ID" value="KAK9522188.1"/>
    <property type="molecule type" value="Genomic_DNA"/>
</dbReference>